<accession>A0A0E9S9R2</accession>
<reference evidence="1" key="2">
    <citation type="journal article" date="2015" name="Fish Shellfish Immunol.">
        <title>Early steps in the European eel (Anguilla anguilla)-Vibrio vulnificus interaction in the gills: Role of the RtxA13 toxin.</title>
        <authorList>
            <person name="Callol A."/>
            <person name="Pajuelo D."/>
            <person name="Ebbesson L."/>
            <person name="Teles M."/>
            <person name="MacKenzie S."/>
            <person name="Amaro C."/>
        </authorList>
    </citation>
    <scope>NUCLEOTIDE SEQUENCE</scope>
</reference>
<organism evidence="1">
    <name type="scientific">Anguilla anguilla</name>
    <name type="common">European freshwater eel</name>
    <name type="synonym">Muraena anguilla</name>
    <dbReference type="NCBI Taxonomy" id="7936"/>
    <lineage>
        <taxon>Eukaryota</taxon>
        <taxon>Metazoa</taxon>
        <taxon>Chordata</taxon>
        <taxon>Craniata</taxon>
        <taxon>Vertebrata</taxon>
        <taxon>Euteleostomi</taxon>
        <taxon>Actinopterygii</taxon>
        <taxon>Neopterygii</taxon>
        <taxon>Teleostei</taxon>
        <taxon>Anguilliformes</taxon>
        <taxon>Anguillidae</taxon>
        <taxon>Anguilla</taxon>
    </lineage>
</organism>
<name>A0A0E9S9R2_ANGAN</name>
<dbReference type="EMBL" id="GBXM01070561">
    <property type="protein sequence ID" value="JAH38016.1"/>
    <property type="molecule type" value="Transcribed_RNA"/>
</dbReference>
<dbReference type="AlphaFoldDB" id="A0A0E9S9R2"/>
<evidence type="ECO:0000313" key="1">
    <source>
        <dbReference type="EMBL" id="JAH38016.1"/>
    </source>
</evidence>
<reference evidence="1" key="1">
    <citation type="submission" date="2014-11" db="EMBL/GenBank/DDBJ databases">
        <authorList>
            <person name="Amaro Gonzalez C."/>
        </authorList>
    </citation>
    <scope>NUCLEOTIDE SEQUENCE</scope>
</reference>
<sequence>MSYIECGTLLDTVVHWCALYYLLFLCDEVMFLYFNGSFSPPGECKCK</sequence>
<protein>
    <submittedName>
        <fullName evidence="1">Uncharacterized protein</fullName>
    </submittedName>
</protein>
<proteinExistence type="predicted"/>